<accession>A0A448WVI9</accession>
<dbReference type="EMBL" id="CAAALY010050318">
    <property type="protein sequence ID" value="VEL21237.1"/>
    <property type="molecule type" value="Genomic_DNA"/>
</dbReference>
<dbReference type="AlphaFoldDB" id="A0A448WVI9"/>
<evidence type="ECO:0000313" key="2">
    <source>
        <dbReference type="EMBL" id="VEL21237.1"/>
    </source>
</evidence>
<evidence type="ECO:0000256" key="1">
    <source>
        <dbReference type="SAM" id="MobiDB-lite"/>
    </source>
</evidence>
<reference evidence="2" key="1">
    <citation type="submission" date="2018-11" db="EMBL/GenBank/DDBJ databases">
        <authorList>
            <consortium name="Pathogen Informatics"/>
        </authorList>
    </citation>
    <scope>NUCLEOTIDE SEQUENCE</scope>
</reference>
<gene>
    <name evidence="2" type="ORF">PXEA_LOCUS14677</name>
</gene>
<feature type="compositionally biased region" description="Polar residues" evidence="1">
    <location>
        <begin position="62"/>
        <end position="72"/>
    </location>
</feature>
<protein>
    <submittedName>
        <fullName evidence="2">Uncharacterized protein</fullName>
    </submittedName>
</protein>
<organism evidence="2 3">
    <name type="scientific">Protopolystoma xenopodis</name>
    <dbReference type="NCBI Taxonomy" id="117903"/>
    <lineage>
        <taxon>Eukaryota</taxon>
        <taxon>Metazoa</taxon>
        <taxon>Spiralia</taxon>
        <taxon>Lophotrochozoa</taxon>
        <taxon>Platyhelminthes</taxon>
        <taxon>Monogenea</taxon>
        <taxon>Polyopisthocotylea</taxon>
        <taxon>Polystomatidea</taxon>
        <taxon>Polystomatidae</taxon>
        <taxon>Protopolystoma</taxon>
    </lineage>
</organism>
<evidence type="ECO:0000313" key="3">
    <source>
        <dbReference type="Proteomes" id="UP000784294"/>
    </source>
</evidence>
<sequence length="288" mass="30163">MISNSSSSLFSLILPLYKFFKLFSVSQSDQVASSGPPESGFSRGPVCEAKLSRSPSARLGSPTLSIAPPSTTASTGNTFSRLLMLPHTNLPSIPLPSGLGFGSQAVLAPGSTSGGQASGLIETTSSLLSGIQLTGPRLHMVVGHSSNANCSGGRRLSELIHNQNHTNQHQHQQFSHPAQVSQSSSIISSQRATSPSITAAAGQQPTTVLGSTGQADSLCIAPAPGIAIYGQLVTADQLSQLGQQQKSEDTGRFWQIELRIYIITIGSFVTHPCLVVYANQLDNQGLKL</sequence>
<proteinExistence type="predicted"/>
<dbReference type="Proteomes" id="UP000784294">
    <property type="component" value="Unassembled WGS sequence"/>
</dbReference>
<feature type="region of interest" description="Disordered" evidence="1">
    <location>
        <begin position="52"/>
        <end position="72"/>
    </location>
</feature>
<name>A0A448WVI9_9PLAT</name>
<keyword evidence="3" id="KW-1185">Reference proteome</keyword>
<comment type="caution">
    <text evidence="2">The sequence shown here is derived from an EMBL/GenBank/DDBJ whole genome shotgun (WGS) entry which is preliminary data.</text>
</comment>